<feature type="region of interest" description="Disordered" evidence="1">
    <location>
        <begin position="558"/>
        <end position="616"/>
    </location>
</feature>
<keyword evidence="2" id="KW-0812">Transmembrane</keyword>
<dbReference type="AlphaFoldDB" id="A0A1H8YNJ2"/>
<evidence type="ECO:0000313" key="3">
    <source>
        <dbReference type="EMBL" id="SEP53719.1"/>
    </source>
</evidence>
<protein>
    <submittedName>
        <fullName evidence="3">Uncharacterized protein</fullName>
    </submittedName>
</protein>
<feature type="compositionally biased region" description="Polar residues" evidence="1">
    <location>
        <begin position="559"/>
        <end position="568"/>
    </location>
</feature>
<reference evidence="4" key="1">
    <citation type="submission" date="2016-10" db="EMBL/GenBank/DDBJ databases">
        <authorList>
            <person name="Varghese N."/>
            <person name="Submissions S."/>
        </authorList>
    </citation>
    <scope>NUCLEOTIDE SEQUENCE [LARGE SCALE GENOMIC DNA]</scope>
    <source>
        <strain evidence="4">DSM 44993</strain>
    </source>
</reference>
<dbReference type="Proteomes" id="UP000198582">
    <property type="component" value="Unassembled WGS sequence"/>
</dbReference>
<evidence type="ECO:0000313" key="4">
    <source>
        <dbReference type="Proteomes" id="UP000198582"/>
    </source>
</evidence>
<evidence type="ECO:0000256" key="2">
    <source>
        <dbReference type="SAM" id="Phobius"/>
    </source>
</evidence>
<dbReference type="STRING" id="394193.SAMN04489732_13021"/>
<feature type="transmembrane region" description="Helical" evidence="2">
    <location>
        <begin position="358"/>
        <end position="382"/>
    </location>
</feature>
<feature type="compositionally biased region" description="Low complexity" evidence="1">
    <location>
        <begin position="571"/>
        <end position="584"/>
    </location>
</feature>
<dbReference type="OrthoDB" id="4480700at2"/>
<accession>A0A1H8YNJ2</accession>
<keyword evidence="4" id="KW-1185">Reference proteome</keyword>
<dbReference type="EMBL" id="FOEF01000030">
    <property type="protein sequence ID" value="SEP53719.1"/>
    <property type="molecule type" value="Genomic_DNA"/>
</dbReference>
<sequence>MILLLAIVLGVLTARRQCRRRTPRSARMPNSRRAWSVIAVAGVLAVHLLATAPPAVAAACGEAPNPQRPGSGLVGALDPAAHGTSGSPYADYGYAGLVWNTYETDCGPLSGLTSPSLGFDTWAGGQLLDISKGIVGTTNSLQYMVADGSLLTPIYSAVKSGADKSFANIYTQLFALAALLLSLALVPRIWKGDFAAVSKRALYGLAGTWIAASSIAMLAYLGPIDHAIVATTTNIKNGFTEQENDPAARDALPTALHEHVIYDNWLRGEFGSPTAPQAGQFGRPLLDAQAFTWTQLRDGSDGNQQAVDAKKAAYRDISTKLGPATGYFTGEAGSRTGAGLLSLAEAASMSSFPLLANAAVLAAQVLIRLFILTAPLIGLVALLKPDLLRAVVKVAGTVGFHLVVISVLAGVHSVVIQALLAADTTLSVWVQILIAAMVTTVLIVMGRPLRRLWQMIHLPASLAAKAVGIPGQGRPALLFLRRRLRWPTAAPSLLETLQRYPNALAVALGSNPQDAIGRPEQQAHLLLVPRQRLAADGYAPTPWELSRFAGGRQPEYALASQNPRSPRTQLGAYGATPAGGRTAAIGGGGGGGSTPPPGDPPPPGSPDGSGDRRIIEGGGGFRYFAEAGDRVQHLPPRAPREKSHGFTTRYPNWDLVLSGEGGRDAVYYDRDPWEERQRYKAVLEWVNLQRLPDTVSKDDKEISAAHVEIKLLAMLSIKVSQMHPWERPDNVVIVVNNKPCHYCDKMLQEVSQTLPFSVTVYGTDEDKGHEPVERHYERDAEF</sequence>
<evidence type="ECO:0000256" key="1">
    <source>
        <dbReference type="SAM" id="MobiDB-lite"/>
    </source>
</evidence>
<gene>
    <name evidence="3" type="ORF">SAMN04489732_13021</name>
</gene>
<feature type="transmembrane region" description="Helical" evidence="2">
    <location>
        <begin position="426"/>
        <end position="445"/>
    </location>
</feature>
<keyword evidence="2" id="KW-0472">Membrane</keyword>
<feature type="transmembrane region" description="Helical" evidence="2">
    <location>
        <begin position="394"/>
        <end position="420"/>
    </location>
</feature>
<feature type="compositionally biased region" description="Pro residues" evidence="1">
    <location>
        <begin position="594"/>
        <end position="605"/>
    </location>
</feature>
<dbReference type="RefSeq" id="WP_091628556.1">
    <property type="nucleotide sequence ID" value="NZ_FOEF01000030.1"/>
</dbReference>
<proteinExistence type="predicted"/>
<keyword evidence="2" id="KW-1133">Transmembrane helix</keyword>
<feature type="transmembrane region" description="Helical" evidence="2">
    <location>
        <begin position="202"/>
        <end position="221"/>
    </location>
</feature>
<name>A0A1H8YNJ2_9PSEU</name>
<organism evidence="3 4">
    <name type="scientific">Amycolatopsis saalfeldensis</name>
    <dbReference type="NCBI Taxonomy" id="394193"/>
    <lineage>
        <taxon>Bacteria</taxon>
        <taxon>Bacillati</taxon>
        <taxon>Actinomycetota</taxon>
        <taxon>Actinomycetes</taxon>
        <taxon>Pseudonocardiales</taxon>
        <taxon>Pseudonocardiaceae</taxon>
        <taxon>Amycolatopsis</taxon>
    </lineage>
</organism>
<feature type="transmembrane region" description="Helical" evidence="2">
    <location>
        <begin position="169"/>
        <end position="190"/>
    </location>
</feature>